<dbReference type="InterPro" id="IPR015797">
    <property type="entry name" value="NUDIX_hydrolase-like_dom_sf"/>
</dbReference>
<evidence type="ECO:0000313" key="4">
    <source>
        <dbReference type="EMBL" id="AKQ03154.1"/>
    </source>
</evidence>
<dbReference type="Gene3D" id="3.90.79.10">
    <property type="entry name" value="Nucleoside Triphosphate Pyrophosphohydrolase"/>
    <property type="match status" value="1"/>
</dbReference>
<keyword evidence="2 4" id="KW-0378">Hydrolase</keyword>
<dbReference type="InterPro" id="IPR020084">
    <property type="entry name" value="NUDIX_hydrolase_CS"/>
</dbReference>
<dbReference type="PROSITE" id="PS51462">
    <property type="entry name" value="NUDIX"/>
    <property type="match status" value="1"/>
</dbReference>
<protein>
    <submittedName>
        <fullName evidence="4">NUDIX hydrolase</fullName>
    </submittedName>
</protein>
<evidence type="ECO:0000259" key="3">
    <source>
        <dbReference type="PROSITE" id="PS51462"/>
    </source>
</evidence>
<dbReference type="SUPFAM" id="SSF55811">
    <property type="entry name" value="Nudix"/>
    <property type="match status" value="1"/>
</dbReference>
<feature type="domain" description="Nudix hydrolase" evidence="3">
    <location>
        <begin position="1"/>
        <end position="131"/>
    </location>
</feature>
<sequence>MIHVTATGLIVRGDRVLLGKRTSTVRFAGMWDAFGGHLIPCEEPSQALVRELREELGIEASDVRFLGIYEDVDPTSKETFRHYLFLVVRWAGEVRITNEEHSEIRWFRPDEVDGLALARSLKDAIHSVFPAKT</sequence>
<organism evidence="4">
    <name type="scientific">uncultured euryarchaeote Rifle_16ft_4_minimus_37884</name>
    <dbReference type="NCBI Taxonomy" id="1665196"/>
    <lineage>
        <taxon>Archaea</taxon>
        <taxon>Methanobacteriati</taxon>
        <taxon>Methanobacteriota</taxon>
        <taxon>environmental samples</taxon>
    </lineage>
</organism>
<evidence type="ECO:0000256" key="2">
    <source>
        <dbReference type="ARBA" id="ARBA00022801"/>
    </source>
</evidence>
<dbReference type="PANTHER" id="PTHR43046">
    <property type="entry name" value="GDP-MANNOSE MANNOSYL HYDROLASE"/>
    <property type="match status" value="1"/>
</dbReference>
<dbReference type="PROSITE" id="PS00893">
    <property type="entry name" value="NUDIX_BOX"/>
    <property type="match status" value="1"/>
</dbReference>
<reference evidence="4" key="1">
    <citation type="journal article" date="2015" name="ISME J.">
        <title>Aquifer environment selects for microbial species cohorts in sediment and groundwater.</title>
        <authorList>
            <person name="Hug L.A."/>
            <person name="Thomas B.C."/>
            <person name="Brown C.T."/>
            <person name="Frischkorn K.R."/>
            <person name="Williams K.H."/>
            <person name="Tringe S.G."/>
            <person name="Banfield J.F."/>
        </authorList>
    </citation>
    <scope>NUCLEOTIDE SEQUENCE</scope>
</reference>
<dbReference type="GO" id="GO:0016787">
    <property type="term" value="F:hydrolase activity"/>
    <property type="evidence" value="ECO:0007669"/>
    <property type="project" value="UniProtKB-KW"/>
</dbReference>
<dbReference type="InterPro" id="IPR000086">
    <property type="entry name" value="NUDIX_hydrolase_dom"/>
</dbReference>
<name>A0A0H4TQT7_9EURY</name>
<dbReference type="Pfam" id="PF00293">
    <property type="entry name" value="NUDIX"/>
    <property type="match status" value="1"/>
</dbReference>
<proteinExistence type="predicted"/>
<accession>A0A0H4TQT7</accession>
<evidence type="ECO:0000256" key="1">
    <source>
        <dbReference type="ARBA" id="ARBA00001946"/>
    </source>
</evidence>
<dbReference type="EMBL" id="KT007008">
    <property type="protein sequence ID" value="AKQ03154.1"/>
    <property type="molecule type" value="Genomic_DNA"/>
</dbReference>
<comment type="cofactor">
    <cofactor evidence="1">
        <name>Mg(2+)</name>
        <dbReference type="ChEBI" id="CHEBI:18420"/>
    </cofactor>
</comment>
<dbReference type="PANTHER" id="PTHR43046:SF14">
    <property type="entry name" value="MUTT_NUDIX FAMILY PROTEIN"/>
    <property type="match status" value="1"/>
</dbReference>
<dbReference type="AlphaFoldDB" id="A0A0H4TQT7"/>